<sequence length="378" mass="43722">LRDLWKELKCLMDAELIRFDTVDPSSWKQDAMNNIDSLRNRLQEAKTPAHLRLREKICTSDVDDLTYDSPLANGIIDLGSSQYQITENDYEILLGKKSGIKNLRKGPSIREACADFIVNRDKVQNEIQNQHKFIISPSEILTHDLWVEREIDRKQVAVNITDTLLQEIKRNVLHRVSGGSENAFVDAITRIIEMSLHQIPIDLDIEVTRNDVQSMASKRRKLRQTVGTSRARGNKPDLMVRVFLKKKWKELAYLESGKWKSTNTKTHNDHNKLARFCLDGLVDMSKKLPKNELYQNCIIFGINITDEHFIVIHGMMRENCIKFYLPIIKAKIPFHNAPLDEVEDFVHALLVLRMSKSTQDNENYSSDDSTIRTPRRRG</sequence>
<evidence type="ECO:0000313" key="3">
    <source>
        <dbReference type="Proteomes" id="UP000789901"/>
    </source>
</evidence>
<keyword evidence="3" id="KW-1185">Reference proteome</keyword>
<organism evidence="2 3">
    <name type="scientific">Gigaspora margarita</name>
    <dbReference type="NCBI Taxonomy" id="4874"/>
    <lineage>
        <taxon>Eukaryota</taxon>
        <taxon>Fungi</taxon>
        <taxon>Fungi incertae sedis</taxon>
        <taxon>Mucoromycota</taxon>
        <taxon>Glomeromycotina</taxon>
        <taxon>Glomeromycetes</taxon>
        <taxon>Diversisporales</taxon>
        <taxon>Gigasporaceae</taxon>
        <taxon>Gigaspora</taxon>
    </lineage>
</organism>
<proteinExistence type="predicted"/>
<accession>A0ABN7WYU0</accession>
<dbReference type="Proteomes" id="UP000789901">
    <property type="component" value="Unassembled WGS sequence"/>
</dbReference>
<evidence type="ECO:0000313" key="2">
    <source>
        <dbReference type="EMBL" id="CAG8843762.1"/>
    </source>
</evidence>
<comment type="caution">
    <text evidence="2">The sequence shown here is derived from an EMBL/GenBank/DDBJ whole genome shotgun (WGS) entry which is preliminary data.</text>
</comment>
<dbReference type="EMBL" id="CAJVQB010073499">
    <property type="protein sequence ID" value="CAG8843762.1"/>
    <property type="molecule type" value="Genomic_DNA"/>
</dbReference>
<protein>
    <submittedName>
        <fullName evidence="2">31575_t:CDS:1</fullName>
    </submittedName>
</protein>
<reference evidence="2 3" key="1">
    <citation type="submission" date="2021-06" db="EMBL/GenBank/DDBJ databases">
        <authorList>
            <person name="Kallberg Y."/>
            <person name="Tangrot J."/>
            <person name="Rosling A."/>
        </authorList>
    </citation>
    <scope>NUCLEOTIDE SEQUENCE [LARGE SCALE GENOMIC DNA]</scope>
    <source>
        <strain evidence="2 3">120-4 pot B 10/14</strain>
    </source>
</reference>
<feature type="non-terminal residue" evidence="2">
    <location>
        <position position="378"/>
    </location>
</feature>
<feature type="compositionally biased region" description="Polar residues" evidence="1">
    <location>
        <begin position="359"/>
        <end position="372"/>
    </location>
</feature>
<name>A0ABN7WYU0_GIGMA</name>
<feature type="non-terminal residue" evidence="2">
    <location>
        <position position="1"/>
    </location>
</feature>
<evidence type="ECO:0000256" key="1">
    <source>
        <dbReference type="SAM" id="MobiDB-lite"/>
    </source>
</evidence>
<feature type="region of interest" description="Disordered" evidence="1">
    <location>
        <begin position="359"/>
        <end position="378"/>
    </location>
</feature>
<gene>
    <name evidence="2" type="ORF">GMARGA_LOCUS36716</name>
</gene>